<dbReference type="SUPFAM" id="SSF46785">
    <property type="entry name" value="Winged helix' DNA-binding domain"/>
    <property type="match status" value="1"/>
</dbReference>
<dbReference type="Gene3D" id="1.10.10.10">
    <property type="entry name" value="Winged helix-like DNA-binding domain superfamily/Winged helix DNA-binding domain"/>
    <property type="match status" value="1"/>
</dbReference>
<dbReference type="Pfam" id="PF01638">
    <property type="entry name" value="HxlR"/>
    <property type="match status" value="1"/>
</dbReference>
<gene>
    <name evidence="5" type="ORF">ABJI51_24285</name>
</gene>
<keyword evidence="1" id="KW-0805">Transcription regulation</keyword>
<keyword evidence="3" id="KW-0804">Transcription</keyword>
<dbReference type="EMBL" id="JBDZYD010000009">
    <property type="protein sequence ID" value="MEQ0562214.1"/>
    <property type="molecule type" value="Genomic_DNA"/>
</dbReference>
<evidence type="ECO:0000256" key="3">
    <source>
        <dbReference type="ARBA" id="ARBA00023163"/>
    </source>
</evidence>
<protein>
    <submittedName>
        <fullName evidence="5">Helix-turn-helix domain-containing protein</fullName>
    </submittedName>
</protein>
<name>A0ABV0LIU2_9PSEU</name>
<sequence>MSRRITWADAPCPIARAADVLGEPWTLLILRNATAGTTRFEDFRSQLGIADNVLTTRLAKLVDRGLLTRLPYRDGGRTRHEYRLTQAGSDALPVLHALGAWGDAHTSAEKSAGPMSLIHTRCGRPTRPGAKCDSCGKPLARDDLAWRSSWLGPDEIPLAEPVNAAEDR</sequence>
<comment type="caution">
    <text evidence="5">The sequence shown here is derived from an EMBL/GenBank/DDBJ whole genome shotgun (WGS) entry which is preliminary data.</text>
</comment>
<evidence type="ECO:0000313" key="5">
    <source>
        <dbReference type="EMBL" id="MEQ0562214.1"/>
    </source>
</evidence>
<evidence type="ECO:0000259" key="4">
    <source>
        <dbReference type="PROSITE" id="PS51118"/>
    </source>
</evidence>
<dbReference type="RefSeq" id="WP_348953674.1">
    <property type="nucleotide sequence ID" value="NZ_JBDZYD010000009.1"/>
</dbReference>
<evidence type="ECO:0000256" key="2">
    <source>
        <dbReference type="ARBA" id="ARBA00023125"/>
    </source>
</evidence>
<dbReference type="PROSITE" id="PS51118">
    <property type="entry name" value="HTH_HXLR"/>
    <property type="match status" value="1"/>
</dbReference>
<proteinExistence type="predicted"/>
<evidence type="ECO:0000313" key="6">
    <source>
        <dbReference type="Proteomes" id="UP001440984"/>
    </source>
</evidence>
<evidence type="ECO:0000256" key="1">
    <source>
        <dbReference type="ARBA" id="ARBA00023015"/>
    </source>
</evidence>
<organism evidence="5 6">
    <name type="scientific">Amycolatopsis melonis</name>
    <dbReference type="NCBI Taxonomy" id="3156488"/>
    <lineage>
        <taxon>Bacteria</taxon>
        <taxon>Bacillati</taxon>
        <taxon>Actinomycetota</taxon>
        <taxon>Actinomycetes</taxon>
        <taxon>Pseudonocardiales</taxon>
        <taxon>Pseudonocardiaceae</taxon>
        <taxon>Amycolatopsis</taxon>
    </lineage>
</organism>
<dbReference type="PANTHER" id="PTHR33204">
    <property type="entry name" value="TRANSCRIPTIONAL REGULATOR, MARR FAMILY"/>
    <property type="match status" value="1"/>
</dbReference>
<feature type="domain" description="HTH hxlR-type" evidence="4">
    <location>
        <begin position="12"/>
        <end position="110"/>
    </location>
</feature>
<keyword evidence="6" id="KW-1185">Reference proteome</keyword>
<dbReference type="Proteomes" id="UP001440984">
    <property type="component" value="Unassembled WGS sequence"/>
</dbReference>
<reference evidence="5 6" key="1">
    <citation type="submission" date="2024-05" db="EMBL/GenBank/DDBJ databases">
        <authorList>
            <person name="Zhao H."/>
            <person name="Xu Y."/>
            <person name="Lin S."/>
            <person name="Spain J.C."/>
            <person name="Zhou N.-Y."/>
        </authorList>
    </citation>
    <scope>NUCLEOTIDE SEQUENCE [LARGE SCALE GENOMIC DNA]</scope>
    <source>
        <strain evidence="5 6">NEAU-NG30</strain>
    </source>
</reference>
<dbReference type="InterPro" id="IPR002577">
    <property type="entry name" value="HTH_HxlR"/>
</dbReference>
<dbReference type="PANTHER" id="PTHR33204:SF18">
    <property type="entry name" value="TRANSCRIPTIONAL REGULATORY PROTEIN"/>
    <property type="match status" value="1"/>
</dbReference>
<accession>A0ABV0LIU2</accession>
<dbReference type="InterPro" id="IPR036388">
    <property type="entry name" value="WH-like_DNA-bd_sf"/>
</dbReference>
<keyword evidence="2" id="KW-0238">DNA-binding</keyword>
<dbReference type="InterPro" id="IPR036390">
    <property type="entry name" value="WH_DNA-bd_sf"/>
</dbReference>